<dbReference type="EMBL" id="CP031390">
    <property type="protein sequence ID" value="QPH16190.1"/>
    <property type="molecule type" value="Genomic_DNA"/>
</dbReference>
<proteinExistence type="predicted"/>
<evidence type="ECO:0000313" key="2">
    <source>
        <dbReference type="Proteomes" id="UP000594364"/>
    </source>
</evidence>
<organism evidence="1 2">
    <name type="scientific">Epichloe festucae (strain Fl1)</name>
    <dbReference type="NCBI Taxonomy" id="877507"/>
    <lineage>
        <taxon>Eukaryota</taxon>
        <taxon>Fungi</taxon>
        <taxon>Dikarya</taxon>
        <taxon>Ascomycota</taxon>
        <taxon>Pezizomycotina</taxon>
        <taxon>Sordariomycetes</taxon>
        <taxon>Hypocreomycetidae</taxon>
        <taxon>Hypocreales</taxon>
        <taxon>Clavicipitaceae</taxon>
        <taxon>Epichloe</taxon>
    </lineage>
</organism>
<sequence length="138" mass="15235">MASEQLPSKSILPSKQMKNFEKPWLTRVWLNGARIGRTPNFNLAGKFSISKWPCAKYCLGGFTAGSTSDPGQGQVPTMTFYSQDPRMCVAFDFAEVLCDIKNGINDCIWKSRDQCCDKTDCTKTGKGEVTPHGLSSIL</sequence>
<evidence type="ECO:0000313" key="1">
    <source>
        <dbReference type="EMBL" id="QPH16190.1"/>
    </source>
</evidence>
<reference evidence="1 2" key="1">
    <citation type="journal article" date="2018" name="PLoS Genet.">
        <title>Repeat elements organise 3D genome structure and mediate transcription in the filamentous fungus Epichloe festucae.</title>
        <authorList>
            <person name="Winter D.J."/>
            <person name="Ganley A.R.D."/>
            <person name="Young C.A."/>
            <person name="Liachko I."/>
            <person name="Schardl C.L."/>
            <person name="Dupont P.Y."/>
            <person name="Berry D."/>
            <person name="Ram A."/>
            <person name="Scott B."/>
            <person name="Cox M.P."/>
        </authorList>
    </citation>
    <scope>NUCLEOTIDE SEQUENCE [LARGE SCALE GENOMIC DNA]</scope>
    <source>
        <strain evidence="1 2">Fl1</strain>
    </source>
</reference>
<accession>A0A7U3Q183</accession>
<protein>
    <submittedName>
        <fullName evidence="1">Uncharacterized protein</fullName>
    </submittedName>
</protein>
<dbReference type="Proteomes" id="UP000594364">
    <property type="component" value="Chromosome 6"/>
</dbReference>
<gene>
    <name evidence="1" type="ORF">C2857_000766</name>
</gene>
<dbReference type="AlphaFoldDB" id="A0A7U3Q183"/>
<name>A0A7U3Q183_EPIFF</name>
<keyword evidence="2" id="KW-1185">Reference proteome</keyword>